<keyword evidence="4 5" id="KW-0804">Transcription</keyword>
<dbReference type="SMART" id="SM01372">
    <property type="entry name" value="E2F_TDP"/>
    <property type="match status" value="1"/>
</dbReference>
<comment type="caution">
    <text evidence="8">The sequence shown here is derived from an EMBL/GenBank/DDBJ whole genome shotgun (WGS) entry which is preliminary data.</text>
</comment>
<dbReference type="InterPro" id="IPR015633">
    <property type="entry name" value="E2F"/>
</dbReference>
<dbReference type="InterPro" id="IPR037241">
    <property type="entry name" value="E2F-DP_heterodim"/>
</dbReference>
<evidence type="ECO:0000313" key="8">
    <source>
        <dbReference type="EMBL" id="KAF9579089.1"/>
    </source>
</evidence>
<accession>A0A9P6FPL3</accession>
<dbReference type="GO" id="GO:0046983">
    <property type="term" value="F:protein dimerization activity"/>
    <property type="evidence" value="ECO:0007669"/>
    <property type="project" value="InterPro"/>
</dbReference>
<evidence type="ECO:0000256" key="2">
    <source>
        <dbReference type="ARBA" id="ARBA00023015"/>
    </source>
</evidence>
<name>A0A9P6FPL3_9FUNG</name>
<feature type="compositionally biased region" description="Acidic residues" evidence="6">
    <location>
        <begin position="204"/>
        <end position="216"/>
    </location>
</feature>
<feature type="compositionally biased region" description="Basic residues" evidence="6">
    <location>
        <begin position="1"/>
        <end position="10"/>
    </location>
</feature>
<dbReference type="Pfam" id="PF02319">
    <property type="entry name" value="WHD_E2F_TDP"/>
    <property type="match status" value="1"/>
</dbReference>
<feature type="region of interest" description="Disordered" evidence="6">
    <location>
        <begin position="277"/>
        <end position="300"/>
    </location>
</feature>
<feature type="compositionally biased region" description="Acidic residues" evidence="6">
    <location>
        <begin position="224"/>
        <end position="240"/>
    </location>
</feature>
<comment type="similarity">
    <text evidence="1 5">Belongs to the E2F/DP family.</text>
</comment>
<keyword evidence="2 5" id="KW-0805">Transcription regulation</keyword>
<evidence type="ECO:0000256" key="6">
    <source>
        <dbReference type="SAM" id="MobiDB-lite"/>
    </source>
</evidence>
<comment type="subcellular location">
    <subcellularLocation>
        <location evidence="5">Nucleus</location>
    </subcellularLocation>
</comment>
<dbReference type="SUPFAM" id="SSF144074">
    <property type="entry name" value="E2F-DP heterodimerization region"/>
    <property type="match status" value="1"/>
</dbReference>
<keyword evidence="3 5" id="KW-0238">DNA-binding</keyword>
<feature type="domain" description="E2F/DP family winged-helix DNA-binding" evidence="7">
    <location>
        <begin position="30"/>
        <end position="93"/>
    </location>
</feature>
<feature type="region of interest" description="Disordered" evidence="6">
    <location>
        <begin position="181"/>
        <end position="249"/>
    </location>
</feature>
<dbReference type="InterPro" id="IPR036388">
    <property type="entry name" value="WH-like_DNA-bd_sf"/>
</dbReference>
<feature type="compositionally biased region" description="Low complexity" evidence="6">
    <location>
        <begin position="181"/>
        <end position="203"/>
    </location>
</feature>
<organism evidence="8 9">
    <name type="scientific">Lunasporangiospora selenospora</name>
    <dbReference type="NCBI Taxonomy" id="979761"/>
    <lineage>
        <taxon>Eukaryota</taxon>
        <taxon>Fungi</taxon>
        <taxon>Fungi incertae sedis</taxon>
        <taxon>Mucoromycota</taxon>
        <taxon>Mortierellomycotina</taxon>
        <taxon>Mortierellomycetes</taxon>
        <taxon>Mortierellales</taxon>
        <taxon>Mortierellaceae</taxon>
        <taxon>Lunasporangiospora</taxon>
    </lineage>
</organism>
<feature type="compositionally biased region" description="Acidic residues" evidence="6">
    <location>
        <begin position="288"/>
        <end position="300"/>
    </location>
</feature>
<keyword evidence="9" id="KW-1185">Reference proteome</keyword>
<dbReference type="Proteomes" id="UP000780801">
    <property type="component" value="Unassembled WGS sequence"/>
</dbReference>
<dbReference type="GO" id="GO:0000978">
    <property type="term" value="F:RNA polymerase II cis-regulatory region sequence-specific DNA binding"/>
    <property type="evidence" value="ECO:0007669"/>
    <property type="project" value="InterPro"/>
</dbReference>
<dbReference type="EMBL" id="JAABOA010003061">
    <property type="protein sequence ID" value="KAF9579089.1"/>
    <property type="molecule type" value="Genomic_DNA"/>
</dbReference>
<dbReference type="InterPro" id="IPR003316">
    <property type="entry name" value="E2F_WHTH_DNA-bd_dom"/>
</dbReference>
<evidence type="ECO:0000259" key="7">
    <source>
        <dbReference type="SMART" id="SM01372"/>
    </source>
</evidence>
<dbReference type="PANTHER" id="PTHR12081">
    <property type="entry name" value="TRANSCRIPTION FACTOR E2F"/>
    <property type="match status" value="1"/>
</dbReference>
<evidence type="ECO:0000256" key="4">
    <source>
        <dbReference type="ARBA" id="ARBA00023163"/>
    </source>
</evidence>
<dbReference type="OrthoDB" id="1743261at2759"/>
<dbReference type="GO" id="GO:0090575">
    <property type="term" value="C:RNA polymerase II transcription regulator complex"/>
    <property type="evidence" value="ECO:0007669"/>
    <property type="project" value="TreeGrafter"/>
</dbReference>
<reference evidence="8" key="1">
    <citation type="journal article" date="2020" name="Fungal Divers.">
        <title>Resolving the Mortierellaceae phylogeny through synthesis of multi-gene phylogenetics and phylogenomics.</title>
        <authorList>
            <person name="Vandepol N."/>
            <person name="Liber J."/>
            <person name="Desiro A."/>
            <person name="Na H."/>
            <person name="Kennedy M."/>
            <person name="Barry K."/>
            <person name="Grigoriev I.V."/>
            <person name="Miller A.N."/>
            <person name="O'Donnell K."/>
            <person name="Stajich J.E."/>
            <person name="Bonito G."/>
        </authorList>
    </citation>
    <scope>NUCLEOTIDE SEQUENCE</scope>
    <source>
        <strain evidence="8">KOD1015</strain>
    </source>
</reference>
<dbReference type="GO" id="GO:0000981">
    <property type="term" value="F:DNA-binding transcription factor activity, RNA polymerase II-specific"/>
    <property type="evidence" value="ECO:0007669"/>
    <property type="project" value="TreeGrafter"/>
</dbReference>
<dbReference type="Gene3D" id="1.10.10.10">
    <property type="entry name" value="Winged helix-like DNA-binding domain superfamily/Winged helix DNA-binding domain"/>
    <property type="match status" value="1"/>
</dbReference>
<feature type="region of interest" description="Disordered" evidence="6">
    <location>
        <begin position="1"/>
        <end position="35"/>
    </location>
</feature>
<evidence type="ECO:0000313" key="9">
    <source>
        <dbReference type="Proteomes" id="UP000780801"/>
    </source>
</evidence>
<sequence>MNRPGKRGRKSTGTSPNAAKPKGTAKDTSRSERSLGTLTKTFIQLLKDENGSLDLNKTAEKLKVQKRRIYDITNVLEEKERLNQEHAQLMAMRAKIDGSIKDTLTNENTARFAYITMDDIKKVDSLQDSLVLAVNTPYETYMQLDSNPADPSKPFVMNLEHKTMAGDVNVSSFVVPPRCPGSPFTSSDSSTEGSTDYSSLDDYSSQDDDSCTDDSDFSSSSSDDYSEDSSEYSSSDDEDGDSHPLHKTHIGNHTIISSFSSQEIVTVVKAALGDDDAALGTDANTAMDAEEESEVEYMSE</sequence>
<proteinExistence type="inferred from homology"/>
<gene>
    <name evidence="8" type="primary">E2F2</name>
    <name evidence="8" type="ORF">BGW38_004809</name>
</gene>
<dbReference type="PANTHER" id="PTHR12081:SF18">
    <property type="entry name" value="TRANSCRIPTION FACTOR E2F2-RELATED"/>
    <property type="match status" value="1"/>
</dbReference>
<keyword evidence="5" id="KW-0539">Nucleus</keyword>
<dbReference type="AlphaFoldDB" id="A0A9P6FPL3"/>
<evidence type="ECO:0000256" key="3">
    <source>
        <dbReference type="ARBA" id="ARBA00023125"/>
    </source>
</evidence>
<evidence type="ECO:0000256" key="5">
    <source>
        <dbReference type="RuleBase" id="RU003796"/>
    </source>
</evidence>
<evidence type="ECO:0000256" key="1">
    <source>
        <dbReference type="ARBA" id="ARBA00010940"/>
    </source>
</evidence>
<dbReference type="InterPro" id="IPR036390">
    <property type="entry name" value="WH_DNA-bd_sf"/>
</dbReference>
<protein>
    <submittedName>
        <fullName evidence="8">Transcription factor e2f2</fullName>
    </submittedName>
</protein>
<dbReference type="SUPFAM" id="SSF46785">
    <property type="entry name" value="Winged helix' DNA-binding domain"/>
    <property type="match status" value="1"/>
</dbReference>
<feature type="compositionally biased region" description="Basic and acidic residues" evidence="6">
    <location>
        <begin position="24"/>
        <end position="33"/>
    </location>
</feature>